<dbReference type="Proteomes" id="UP001175211">
    <property type="component" value="Unassembled WGS sequence"/>
</dbReference>
<keyword evidence="2" id="KW-1185">Reference proteome</keyword>
<dbReference type="GeneID" id="85355886"/>
<evidence type="ECO:0000313" key="2">
    <source>
        <dbReference type="Proteomes" id="UP001175211"/>
    </source>
</evidence>
<name>A0AA39NB58_ARMTA</name>
<accession>A0AA39NB58</accession>
<comment type="caution">
    <text evidence="1">The sequence shown here is derived from an EMBL/GenBank/DDBJ whole genome shotgun (WGS) entry which is preliminary data.</text>
</comment>
<dbReference type="AlphaFoldDB" id="A0AA39NB58"/>
<proteinExistence type="predicted"/>
<gene>
    <name evidence="1" type="ORF">EV420DRAFT_1524369</name>
</gene>
<evidence type="ECO:0000313" key="1">
    <source>
        <dbReference type="EMBL" id="KAK0462369.1"/>
    </source>
</evidence>
<organism evidence="1 2">
    <name type="scientific">Armillaria tabescens</name>
    <name type="common">Ringless honey mushroom</name>
    <name type="synonym">Agaricus tabescens</name>
    <dbReference type="NCBI Taxonomy" id="1929756"/>
    <lineage>
        <taxon>Eukaryota</taxon>
        <taxon>Fungi</taxon>
        <taxon>Dikarya</taxon>
        <taxon>Basidiomycota</taxon>
        <taxon>Agaricomycotina</taxon>
        <taxon>Agaricomycetes</taxon>
        <taxon>Agaricomycetidae</taxon>
        <taxon>Agaricales</taxon>
        <taxon>Marasmiineae</taxon>
        <taxon>Physalacriaceae</taxon>
        <taxon>Desarmillaria</taxon>
    </lineage>
</organism>
<dbReference type="EMBL" id="JAUEPS010000009">
    <property type="protein sequence ID" value="KAK0462369.1"/>
    <property type="molecule type" value="Genomic_DNA"/>
</dbReference>
<dbReference type="RefSeq" id="XP_060333981.1">
    <property type="nucleotide sequence ID" value="XM_060472338.1"/>
</dbReference>
<protein>
    <submittedName>
        <fullName evidence="1">Uncharacterized protein</fullName>
    </submittedName>
</protein>
<sequence length="66" mass="7508">MLTTCLLHYSVVIRLFNSRAIIYCGYCNVPVVIIHSDDKDGPAGCFLAHLCLSSFVSWVRLAYYDY</sequence>
<reference evidence="1" key="1">
    <citation type="submission" date="2023-06" db="EMBL/GenBank/DDBJ databases">
        <authorList>
            <consortium name="Lawrence Berkeley National Laboratory"/>
            <person name="Ahrendt S."/>
            <person name="Sahu N."/>
            <person name="Indic B."/>
            <person name="Wong-Bajracharya J."/>
            <person name="Merenyi Z."/>
            <person name="Ke H.-M."/>
            <person name="Monk M."/>
            <person name="Kocsube S."/>
            <person name="Drula E."/>
            <person name="Lipzen A."/>
            <person name="Balint B."/>
            <person name="Henrissat B."/>
            <person name="Andreopoulos B."/>
            <person name="Martin F.M."/>
            <person name="Harder C.B."/>
            <person name="Rigling D."/>
            <person name="Ford K.L."/>
            <person name="Foster G.D."/>
            <person name="Pangilinan J."/>
            <person name="Papanicolaou A."/>
            <person name="Barry K."/>
            <person name="LaButti K."/>
            <person name="Viragh M."/>
            <person name="Koriabine M."/>
            <person name="Yan M."/>
            <person name="Riley R."/>
            <person name="Champramary S."/>
            <person name="Plett K.L."/>
            <person name="Tsai I.J."/>
            <person name="Slot J."/>
            <person name="Sipos G."/>
            <person name="Plett J."/>
            <person name="Nagy L.G."/>
            <person name="Grigoriev I.V."/>
        </authorList>
    </citation>
    <scope>NUCLEOTIDE SEQUENCE</scope>
    <source>
        <strain evidence="1">CCBAS 213</strain>
    </source>
</reference>